<gene>
    <name evidence="2" type="ORF">LVJ94_44595</name>
</gene>
<name>A0ABZ2L2G4_9BACT</name>
<proteinExistence type="predicted"/>
<evidence type="ECO:0000313" key="3">
    <source>
        <dbReference type="Proteomes" id="UP001374803"/>
    </source>
</evidence>
<sequence>MRNPGMLWPAWLVGASLMIACGGSNKESETPASKAPAADATAASAPVSSSSSPSSSSSSPSASPTTQASATSSKEQGAGNPSVPASGGAKTQRPFANTSQEATEFIDEAVETRHAEAEKCVSAARERRKSPHAEIIVELGIDQEGTLIGVKGPKGQVQDKVLFDCIRDALLGAPFPRSKAGVITLKKTFSDQVIYRR</sequence>
<dbReference type="RefSeq" id="WP_394833610.1">
    <property type="nucleotide sequence ID" value="NZ_CP089929.1"/>
</dbReference>
<feature type="compositionally biased region" description="Low complexity" evidence="1">
    <location>
        <begin position="30"/>
        <end position="73"/>
    </location>
</feature>
<reference evidence="2" key="1">
    <citation type="submission" date="2021-12" db="EMBL/GenBank/DDBJ databases">
        <title>Discovery of the Pendulisporaceae a myxobacterial family with distinct sporulation behavior and unique specialized metabolism.</title>
        <authorList>
            <person name="Garcia R."/>
            <person name="Popoff A."/>
            <person name="Bader C.D."/>
            <person name="Loehr J."/>
            <person name="Walesch S."/>
            <person name="Walt C."/>
            <person name="Boldt J."/>
            <person name="Bunk B."/>
            <person name="Haeckl F.J.F.P.J."/>
            <person name="Gunesch A.P."/>
            <person name="Birkelbach J."/>
            <person name="Nuebel U."/>
            <person name="Pietschmann T."/>
            <person name="Bach T."/>
            <person name="Mueller R."/>
        </authorList>
    </citation>
    <scope>NUCLEOTIDE SEQUENCE</scope>
    <source>
        <strain evidence="2">MSr11367</strain>
    </source>
</reference>
<evidence type="ECO:0000256" key="1">
    <source>
        <dbReference type="SAM" id="MobiDB-lite"/>
    </source>
</evidence>
<dbReference type="Proteomes" id="UP001374803">
    <property type="component" value="Chromosome"/>
</dbReference>
<dbReference type="EMBL" id="CP089983">
    <property type="protein sequence ID" value="WXB03976.1"/>
    <property type="molecule type" value="Genomic_DNA"/>
</dbReference>
<keyword evidence="3" id="KW-1185">Reference proteome</keyword>
<protein>
    <submittedName>
        <fullName evidence="2">Uncharacterized protein</fullName>
    </submittedName>
</protein>
<feature type="region of interest" description="Disordered" evidence="1">
    <location>
        <begin position="22"/>
        <end position="98"/>
    </location>
</feature>
<accession>A0ABZ2L2G4</accession>
<evidence type="ECO:0000313" key="2">
    <source>
        <dbReference type="EMBL" id="WXB03976.1"/>
    </source>
</evidence>
<organism evidence="2 3">
    <name type="scientific">Pendulispora rubella</name>
    <dbReference type="NCBI Taxonomy" id="2741070"/>
    <lineage>
        <taxon>Bacteria</taxon>
        <taxon>Pseudomonadati</taxon>
        <taxon>Myxococcota</taxon>
        <taxon>Myxococcia</taxon>
        <taxon>Myxococcales</taxon>
        <taxon>Sorangiineae</taxon>
        <taxon>Pendulisporaceae</taxon>
        <taxon>Pendulispora</taxon>
    </lineage>
</organism>
<dbReference type="PROSITE" id="PS51257">
    <property type="entry name" value="PROKAR_LIPOPROTEIN"/>
    <property type="match status" value="1"/>
</dbReference>